<dbReference type="OrthoDB" id="122055at2759"/>
<evidence type="ECO:0000313" key="2">
    <source>
        <dbReference type="Proteomes" id="UP000237271"/>
    </source>
</evidence>
<sequence>MKLTSLRGNKQRAVTAALLENQKKRAILEGQLRVEKAYQRAIDNHVRLMAQRLLWLSGIDVKHVPDELIFVLPFSVSDVTRAVQSCLVHGEKDKSSKQSRYLKLVQGDDYFKAVPVDKVQVPGTRFADVKETYPVSGRTVVTWLGFVEYDGSR</sequence>
<keyword evidence="2" id="KW-1185">Reference proteome</keyword>
<dbReference type="Proteomes" id="UP000237271">
    <property type="component" value="Unassembled WGS sequence"/>
</dbReference>
<gene>
    <name evidence="1" type="ORF">PHPALM_4413</name>
</gene>
<dbReference type="AlphaFoldDB" id="A0A2P4YJW5"/>
<organism evidence="1 2">
    <name type="scientific">Phytophthora palmivora</name>
    <dbReference type="NCBI Taxonomy" id="4796"/>
    <lineage>
        <taxon>Eukaryota</taxon>
        <taxon>Sar</taxon>
        <taxon>Stramenopiles</taxon>
        <taxon>Oomycota</taxon>
        <taxon>Peronosporomycetes</taxon>
        <taxon>Peronosporales</taxon>
        <taxon>Peronosporaceae</taxon>
        <taxon>Phytophthora</taxon>
    </lineage>
</organism>
<proteinExistence type="predicted"/>
<accession>A0A2P4YJW5</accession>
<evidence type="ECO:0000313" key="1">
    <source>
        <dbReference type="EMBL" id="POM78102.1"/>
    </source>
</evidence>
<protein>
    <submittedName>
        <fullName evidence="1">Uncharacterized protein</fullName>
    </submittedName>
</protein>
<name>A0A2P4YJW5_9STRA</name>
<comment type="caution">
    <text evidence="1">The sequence shown here is derived from an EMBL/GenBank/DDBJ whole genome shotgun (WGS) entry which is preliminary data.</text>
</comment>
<reference evidence="1 2" key="1">
    <citation type="journal article" date="2017" name="Genome Biol. Evol.">
        <title>Phytophthora megakarya and P. palmivora, closely related causal agents of cacao black pod rot, underwent increases in genome sizes and gene numbers by different mechanisms.</title>
        <authorList>
            <person name="Ali S.S."/>
            <person name="Shao J."/>
            <person name="Lary D.J."/>
            <person name="Kronmiller B."/>
            <person name="Shen D."/>
            <person name="Strem M.D."/>
            <person name="Amoako-Attah I."/>
            <person name="Akrofi A.Y."/>
            <person name="Begoude B.A."/>
            <person name="Ten Hoopen G.M."/>
            <person name="Coulibaly K."/>
            <person name="Kebe B.I."/>
            <person name="Melnick R.L."/>
            <person name="Guiltinan M.J."/>
            <person name="Tyler B.M."/>
            <person name="Meinhardt L.W."/>
            <person name="Bailey B.A."/>
        </authorList>
    </citation>
    <scope>NUCLEOTIDE SEQUENCE [LARGE SCALE GENOMIC DNA]</scope>
    <source>
        <strain evidence="2">sbr112.9</strain>
    </source>
</reference>
<dbReference type="EMBL" id="NCKW01002160">
    <property type="protein sequence ID" value="POM78102.1"/>
    <property type="molecule type" value="Genomic_DNA"/>
</dbReference>